<comment type="similarity">
    <text evidence="1 4">Belongs to the glycosyl hydrolase 26 family.</text>
</comment>
<sequence>MNMKKSISILMAAFAVSLSVSAQTWQPADPDATPEAKQLFTRLLNIQSKGIMYGHQDDLMTGHTWWYEPGRSDTKEAVDDYPAVAGFELGEIELGGTLSLDSVAFANMAERVRWFHGQNGIITVSWHCVNPITSQWPGVKEPNGAGSAWEVKMLSADRMNAVRSILPGGCNHEMFNSWLERLAKNFHQWRDERGVLIPFIFRPYHEHSGSFFWWGTERCYAEEYAALWRYTVNFLREKGLHNILYAYNTDKVYSAEEYLNGYPGDEYIDMLSIDWYGQGDEFNKNIENALKFTTQIAEQKQKLHALSECGPISADLQRILAQYKTSYVLTWRNAPPRGGRKRFVPLTAEQIAQLPADARAAYENRLKQPKHEDLLKLMKANKRYLFLKDIQSIK</sequence>
<protein>
    <recommendedName>
        <fullName evidence="6">GH26 domain-containing protein</fullName>
    </recommendedName>
</protein>
<dbReference type="EMBL" id="QSRB01000011">
    <property type="protein sequence ID" value="RGK84448.1"/>
    <property type="molecule type" value="Genomic_DNA"/>
</dbReference>
<keyword evidence="3 4" id="KW-0326">Glycosidase</keyword>
<proteinExistence type="inferred from homology"/>
<dbReference type="Gene3D" id="3.20.20.80">
    <property type="entry name" value="Glycosidases"/>
    <property type="match status" value="1"/>
</dbReference>
<dbReference type="GO" id="GO:0016985">
    <property type="term" value="F:mannan endo-1,4-beta-mannosidase activity"/>
    <property type="evidence" value="ECO:0007669"/>
    <property type="project" value="InterPro"/>
</dbReference>
<keyword evidence="5" id="KW-0732">Signal</keyword>
<feature type="domain" description="GH26" evidence="6">
    <location>
        <begin position="34"/>
        <end position="364"/>
    </location>
</feature>
<evidence type="ECO:0000256" key="2">
    <source>
        <dbReference type="ARBA" id="ARBA00022801"/>
    </source>
</evidence>
<evidence type="ECO:0000256" key="4">
    <source>
        <dbReference type="PROSITE-ProRule" id="PRU01100"/>
    </source>
</evidence>
<feature type="active site" description="Nucleophile" evidence="4">
    <location>
        <position position="308"/>
    </location>
</feature>
<evidence type="ECO:0000313" key="7">
    <source>
        <dbReference type="EMBL" id="RGK84448.1"/>
    </source>
</evidence>
<dbReference type="Proteomes" id="UP000260874">
    <property type="component" value="Unassembled WGS sequence"/>
</dbReference>
<dbReference type="PANTHER" id="PTHR40079:SF4">
    <property type="entry name" value="GH26 DOMAIN-CONTAINING PROTEIN-RELATED"/>
    <property type="match status" value="1"/>
</dbReference>
<evidence type="ECO:0000256" key="1">
    <source>
        <dbReference type="ARBA" id="ARBA00007754"/>
    </source>
</evidence>
<name>A0A3E4PX13_BACUN</name>
<dbReference type="InterPro" id="IPR000805">
    <property type="entry name" value="Glyco_hydro_26"/>
</dbReference>
<dbReference type="GO" id="GO:0006080">
    <property type="term" value="P:substituted mannan metabolic process"/>
    <property type="evidence" value="ECO:0007669"/>
    <property type="project" value="InterPro"/>
</dbReference>
<comment type="caution">
    <text evidence="7">The sequence shown here is derived from an EMBL/GenBank/DDBJ whole genome shotgun (WGS) entry which is preliminary data.</text>
</comment>
<dbReference type="SUPFAM" id="SSF51445">
    <property type="entry name" value="(Trans)glycosidases"/>
    <property type="match status" value="1"/>
</dbReference>
<gene>
    <name evidence="7" type="ORF">DXC91_13115</name>
</gene>
<evidence type="ECO:0000256" key="3">
    <source>
        <dbReference type="ARBA" id="ARBA00023295"/>
    </source>
</evidence>
<evidence type="ECO:0000313" key="8">
    <source>
        <dbReference type="Proteomes" id="UP000260874"/>
    </source>
</evidence>
<dbReference type="AlphaFoldDB" id="A0A3E4PX13"/>
<feature type="signal peptide" evidence="5">
    <location>
        <begin position="1"/>
        <end position="22"/>
    </location>
</feature>
<dbReference type="Pfam" id="PF02156">
    <property type="entry name" value="Glyco_hydro_26"/>
    <property type="match status" value="1"/>
</dbReference>
<organism evidence="7 8">
    <name type="scientific">Bacteroides uniformis</name>
    <dbReference type="NCBI Taxonomy" id="820"/>
    <lineage>
        <taxon>Bacteria</taxon>
        <taxon>Pseudomonadati</taxon>
        <taxon>Bacteroidota</taxon>
        <taxon>Bacteroidia</taxon>
        <taxon>Bacteroidales</taxon>
        <taxon>Bacteroidaceae</taxon>
        <taxon>Bacteroides</taxon>
    </lineage>
</organism>
<feature type="chain" id="PRO_5017536711" description="GH26 domain-containing protein" evidence="5">
    <location>
        <begin position="23"/>
        <end position="394"/>
    </location>
</feature>
<dbReference type="PROSITE" id="PS51764">
    <property type="entry name" value="GH26"/>
    <property type="match status" value="1"/>
</dbReference>
<evidence type="ECO:0000259" key="6">
    <source>
        <dbReference type="PROSITE" id="PS51764"/>
    </source>
</evidence>
<feature type="active site" description="Proton donor" evidence="4">
    <location>
        <position position="206"/>
    </location>
</feature>
<dbReference type="InterPro" id="IPR017853">
    <property type="entry name" value="GH"/>
</dbReference>
<reference evidence="7 8" key="1">
    <citation type="submission" date="2018-08" db="EMBL/GenBank/DDBJ databases">
        <title>A genome reference for cultivated species of the human gut microbiota.</title>
        <authorList>
            <person name="Zou Y."/>
            <person name="Xue W."/>
            <person name="Luo G."/>
        </authorList>
    </citation>
    <scope>NUCLEOTIDE SEQUENCE [LARGE SCALE GENOMIC DNA]</scope>
    <source>
        <strain evidence="7 8">TF09-22</strain>
    </source>
</reference>
<evidence type="ECO:0000256" key="5">
    <source>
        <dbReference type="SAM" id="SignalP"/>
    </source>
</evidence>
<accession>A0A3E4PX13</accession>
<dbReference type="InterPro" id="IPR022790">
    <property type="entry name" value="GH26_dom"/>
</dbReference>
<keyword evidence="2 4" id="KW-0378">Hydrolase</keyword>
<dbReference type="PANTHER" id="PTHR40079">
    <property type="entry name" value="MANNAN ENDO-1,4-BETA-MANNOSIDASE E-RELATED"/>
    <property type="match status" value="1"/>
</dbReference>